<dbReference type="SUPFAM" id="SSF47672">
    <property type="entry name" value="Transferrin receptor-like dimerisation domain"/>
    <property type="match status" value="1"/>
</dbReference>
<dbReference type="Proteomes" id="UP000050761">
    <property type="component" value="Unassembled WGS sequence"/>
</dbReference>
<dbReference type="InterPro" id="IPR036757">
    <property type="entry name" value="TFR-like_dimer_dom_sf"/>
</dbReference>
<sequence length="85" mass="9301">LINVERCFVNPRGTPDDATARHVLFSTSKTDNYAGQVMQQVYKVLDDMAEATKEQLPALGDELANQISIVHSSVLCGISAFAEFI</sequence>
<accession>A0A183G024</accession>
<keyword evidence="2" id="KW-1185">Reference proteome</keyword>
<dbReference type="WBParaSite" id="HPBE_0001440601-mRNA-1">
    <property type="protein sequence ID" value="HPBE_0001440601-mRNA-1"/>
    <property type="gene ID" value="HPBE_0001440601"/>
</dbReference>
<evidence type="ECO:0000259" key="1">
    <source>
        <dbReference type="Pfam" id="PF04253"/>
    </source>
</evidence>
<protein>
    <submittedName>
        <fullName evidence="3">TFR_dimer domain-containing protein</fullName>
    </submittedName>
</protein>
<dbReference type="Gene3D" id="1.20.930.40">
    <property type="entry name" value="Transferrin receptor-like, dimerisation domain"/>
    <property type="match status" value="1"/>
</dbReference>
<name>A0A183G024_HELPZ</name>
<dbReference type="AlphaFoldDB" id="A0A183G024"/>
<proteinExistence type="predicted"/>
<evidence type="ECO:0000313" key="3">
    <source>
        <dbReference type="WBParaSite" id="HPBE_0001440601-mRNA-1"/>
    </source>
</evidence>
<dbReference type="InterPro" id="IPR007365">
    <property type="entry name" value="TFR-like_dimer_dom"/>
</dbReference>
<reference evidence="3" key="1">
    <citation type="submission" date="2019-09" db="UniProtKB">
        <authorList>
            <consortium name="WormBaseParasite"/>
        </authorList>
    </citation>
    <scope>IDENTIFICATION</scope>
</reference>
<organism evidence="2 3">
    <name type="scientific">Heligmosomoides polygyrus</name>
    <name type="common">Parasitic roundworm</name>
    <dbReference type="NCBI Taxonomy" id="6339"/>
    <lineage>
        <taxon>Eukaryota</taxon>
        <taxon>Metazoa</taxon>
        <taxon>Ecdysozoa</taxon>
        <taxon>Nematoda</taxon>
        <taxon>Chromadorea</taxon>
        <taxon>Rhabditida</taxon>
        <taxon>Rhabditina</taxon>
        <taxon>Rhabditomorpha</taxon>
        <taxon>Strongyloidea</taxon>
        <taxon>Heligmosomidae</taxon>
        <taxon>Heligmosomoides</taxon>
    </lineage>
</organism>
<feature type="domain" description="Transferrin receptor-like dimerisation" evidence="1">
    <location>
        <begin position="1"/>
        <end position="71"/>
    </location>
</feature>
<evidence type="ECO:0000313" key="2">
    <source>
        <dbReference type="Proteomes" id="UP000050761"/>
    </source>
</evidence>
<dbReference type="Pfam" id="PF04253">
    <property type="entry name" value="TFR_dimer"/>
    <property type="match status" value="1"/>
</dbReference>